<dbReference type="InterPro" id="IPR036291">
    <property type="entry name" value="NAD(P)-bd_dom_sf"/>
</dbReference>
<gene>
    <name evidence="1" type="ORF">EJC50_28210</name>
</gene>
<proteinExistence type="predicted"/>
<dbReference type="Proteomes" id="UP000272528">
    <property type="component" value="Chromosome"/>
</dbReference>
<evidence type="ECO:0000313" key="1">
    <source>
        <dbReference type="EMBL" id="AZN43153.1"/>
    </source>
</evidence>
<dbReference type="OrthoDB" id="9803333at2"/>
<dbReference type="PANTHER" id="PTHR43975">
    <property type="entry name" value="ZGC:101858"/>
    <property type="match status" value="1"/>
</dbReference>
<dbReference type="AlphaFoldDB" id="A0A3Q8X8Y1"/>
<evidence type="ECO:0000313" key="2">
    <source>
        <dbReference type="Proteomes" id="UP000272528"/>
    </source>
</evidence>
<dbReference type="EMBL" id="CP034437">
    <property type="protein sequence ID" value="AZN43153.1"/>
    <property type="molecule type" value="Genomic_DNA"/>
</dbReference>
<dbReference type="InterPro" id="IPR002347">
    <property type="entry name" value="SDR_fam"/>
</dbReference>
<reference evidence="2" key="1">
    <citation type="submission" date="2018-12" db="EMBL/GenBank/DDBJ databases">
        <title>Genome sequence of Peanibacillus sp.</title>
        <authorList>
            <person name="Subramani G."/>
            <person name="Srinivasan S."/>
            <person name="Kim M.K."/>
        </authorList>
    </citation>
    <scope>NUCLEOTIDE SEQUENCE [LARGE SCALE GENOMIC DNA]</scope>
    <source>
        <strain evidence="2">18JY67-1</strain>
    </source>
</reference>
<dbReference type="Pfam" id="PF00106">
    <property type="entry name" value="adh_short"/>
    <property type="match status" value="1"/>
</dbReference>
<accession>A0A3Q8X8Y1</accession>
<dbReference type="Gene3D" id="3.40.50.720">
    <property type="entry name" value="NAD(P)-binding Rossmann-like Domain"/>
    <property type="match status" value="1"/>
</dbReference>
<sequence length="128" mass="13747">MLLENKVAIITGSTKGIGEAAAIAMAKEGAKVLVTGRERSAGERVVEEVIGLGADALFVEGDLMDTTVPAKLVDAAVQRWGRIDVVVNNAAMTCIRTVPAITHEDWDRLFSVNVKAHSSLYKLHCPIY</sequence>
<protein>
    <submittedName>
        <fullName evidence="1">SDR family NAD(P)-dependent oxidoreductase</fullName>
    </submittedName>
</protein>
<name>A0A3Q8X8Y1_9BACL</name>
<dbReference type="PANTHER" id="PTHR43975:SF2">
    <property type="entry name" value="EG:BACR7A4.14 PROTEIN-RELATED"/>
    <property type="match status" value="1"/>
</dbReference>
<dbReference type="KEGG" id="palb:EJC50_28210"/>
<organism evidence="1 2">
    <name type="scientific">Paenibacillus albus</name>
    <dbReference type="NCBI Taxonomy" id="2495582"/>
    <lineage>
        <taxon>Bacteria</taxon>
        <taxon>Bacillati</taxon>
        <taxon>Bacillota</taxon>
        <taxon>Bacilli</taxon>
        <taxon>Bacillales</taxon>
        <taxon>Paenibacillaceae</taxon>
        <taxon>Paenibacillus</taxon>
    </lineage>
</organism>
<dbReference type="PRINTS" id="PR00081">
    <property type="entry name" value="GDHRDH"/>
</dbReference>
<dbReference type="SUPFAM" id="SSF51735">
    <property type="entry name" value="NAD(P)-binding Rossmann-fold domains"/>
    <property type="match status" value="1"/>
</dbReference>
<keyword evidence="2" id="KW-1185">Reference proteome</keyword>